<protein>
    <recommendedName>
        <fullName evidence="3">DUF1788 domain-containing protein</fullName>
    </recommendedName>
</protein>
<dbReference type="InterPro" id="IPR014858">
    <property type="entry name" value="BrxB"/>
</dbReference>
<name>A0A2A8LHL6_BACCE</name>
<evidence type="ECO:0000313" key="2">
    <source>
        <dbReference type="Proteomes" id="UP000220900"/>
    </source>
</evidence>
<accession>A0A2A8LHL6</accession>
<dbReference type="RefSeq" id="WP_098269593.1">
    <property type="nucleotide sequence ID" value="NZ_JBNKII010000008.1"/>
</dbReference>
<dbReference type="Proteomes" id="UP000220900">
    <property type="component" value="Unassembled WGS sequence"/>
</dbReference>
<proteinExistence type="predicted"/>
<comment type="caution">
    <text evidence="1">The sequence shown here is derived from an EMBL/GenBank/DDBJ whole genome shotgun (WGS) entry which is preliminary data.</text>
</comment>
<evidence type="ECO:0000313" key="1">
    <source>
        <dbReference type="EMBL" id="PES90340.1"/>
    </source>
</evidence>
<gene>
    <name evidence="1" type="ORF">CN491_24965</name>
</gene>
<dbReference type="EMBL" id="NTZF01000038">
    <property type="protein sequence ID" value="PES90340.1"/>
    <property type="molecule type" value="Genomic_DNA"/>
</dbReference>
<organism evidence="1 2">
    <name type="scientific">Bacillus cereus</name>
    <dbReference type="NCBI Taxonomy" id="1396"/>
    <lineage>
        <taxon>Bacteria</taxon>
        <taxon>Bacillati</taxon>
        <taxon>Bacillota</taxon>
        <taxon>Bacilli</taxon>
        <taxon>Bacillales</taxon>
        <taxon>Bacillaceae</taxon>
        <taxon>Bacillus</taxon>
        <taxon>Bacillus cereus group</taxon>
    </lineage>
</organism>
<sequence>METLQERFATLERRLFVENFLDEQRTIIPNFLFAYHGEQEAHVNQGVQKILIKSKEHEKKIVEVNLFDVFTTLFAEELEDVFILAESEGLEMLLDAVEPTLNDSDSLVEAFNNLSKDSDVVLLTGVGTAYPIIHTNGLLKRLATSGHSKPIIVFYPGTFNGTQLKLFDRYEVVEDEYQIYVIA</sequence>
<dbReference type="Pfam" id="PF08747">
    <property type="entry name" value="BrxB"/>
    <property type="match status" value="1"/>
</dbReference>
<reference evidence="1 2" key="1">
    <citation type="submission" date="2017-09" db="EMBL/GenBank/DDBJ databases">
        <title>Large-scale bioinformatics analysis of Bacillus genomes uncovers conserved roles of natural products in bacterial physiology.</title>
        <authorList>
            <consortium name="Agbiome Team Llc"/>
            <person name="Bleich R.M."/>
            <person name="Grubbs K.J."/>
            <person name="Santa Maria K.C."/>
            <person name="Allen S.E."/>
            <person name="Farag S."/>
            <person name="Shank E.A."/>
            <person name="Bowers A."/>
        </authorList>
    </citation>
    <scope>NUCLEOTIDE SEQUENCE [LARGE SCALE GENOMIC DNA]</scope>
    <source>
        <strain evidence="1 2">AFS002368</strain>
    </source>
</reference>
<dbReference type="AlphaFoldDB" id="A0A2A8LHL6"/>
<evidence type="ECO:0008006" key="3">
    <source>
        <dbReference type="Google" id="ProtNLM"/>
    </source>
</evidence>